<comment type="caution">
    <text evidence="7">The sequence shown here is derived from an EMBL/GenBank/DDBJ whole genome shotgun (WGS) entry which is preliminary data.</text>
</comment>
<evidence type="ECO:0000256" key="1">
    <source>
        <dbReference type="ARBA" id="ARBA00004370"/>
    </source>
</evidence>
<name>A0A927H511_9BACL</name>
<feature type="domain" description="Diacylglycerol glucosyltransferase N-terminal" evidence="6">
    <location>
        <begin position="17"/>
        <end position="181"/>
    </location>
</feature>
<dbReference type="InterPro" id="IPR009695">
    <property type="entry name" value="Diacylglyc_glucosyltr_N"/>
</dbReference>
<proteinExistence type="inferred from homology"/>
<feature type="domain" description="Glycosyl transferase family 28 C-terminal" evidence="5">
    <location>
        <begin position="205"/>
        <end position="328"/>
    </location>
</feature>
<evidence type="ECO:0000313" key="7">
    <source>
        <dbReference type="EMBL" id="MBD2867947.1"/>
    </source>
</evidence>
<dbReference type="RefSeq" id="WP_190858892.1">
    <property type="nucleotide sequence ID" value="NZ_JACXIY010000006.1"/>
</dbReference>
<evidence type="ECO:0000256" key="4">
    <source>
        <dbReference type="ARBA" id="ARBA00022679"/>
    </source>
</evidence>
<keyword evidence="4 7" id="KW-0808">Transferase</keyword>
<comment type="subcellular location">
    <subcellularLocation>
        <location evidence="1">Membrane</location>
    </subcellularLocation>
</comment>
<accession>A0A927H511</accession>
<keyword evidence="8" id="KW-1185">Reference proteome</keyword>
<dbReference type="GO" id="GO:0016020">
    <property type="term" value="C:membrane"/>
    <property type="evidence" value="ECO:0007669"/>
    <property type="project" value="UniProtKB-SubCell"/>
</dbReference>
<dbReference type="InterPro" id="IPR050519">
    <property type="entry name" value="Glycosyltransf_28_UgtP"/>
</dbReference>
<keyword evidence="3" id="KW-0328">Glycosyltransferase</keyword>
<dbReference type="InterPro" id="IPR007235">
    <property type="entry name" value="Glyco_trans_28_C"/>
</dbReference>
<evidence type="ECO:0000259" key="6">
    <source>
        <dbReference type="Pfam" id="PF06925"/>
    </source>
</evidence>
<sequence>MRKKRVLLLSEGFGSGHTQAAYALAVGLKQLCPGIQTRVIELGKFLNPVLGPLIMSAYRKTVSRQPKMVGLMYRSNYKKSLNRFTQLALHRMFYTHTSQVISQLKPDVIICTHPVPNAVVGRLKRLGLDMPLYTLITDYDAHGSWVNNEVNKYLVSTSIVKDRLLEKGVAEDKIEVTGIPVHPNFWHTYDKEEVRKQFNLKPMPTVLVMGGGWGIMYEDNALEYMTKWRETTQLIYCVGTNEKMKEKMLADPLFQHPNIHVLGFTREVHKLMDASDLLVTKPGGMTCTEGMSKGIPMLFYEPIPGQEEQNCEYFINNGFGEMLDSNDTVDRWFKLIHEPYASGRFRDDLLAKRNEQYNPVSCPNAVLRLMQ</sequence>
<dbReference type="Pfam" id="PF04101">
    <property type="entry name" value="Glyco_tran_28_C"/>
    <property type="match status" value="1"/>
</dbReference>
<dbReference type="GO" id="GO:0016758">
    <property type="term" value="F:hexosyltransferase activity"/>
    <property type="evidence" value="ECO:0007669"/>
    <property type="project" value="InterPro"/>
</dbReference>
<evidence type="ECO:0000256" key="3">
    <source>
        <dbReference type="ARBA" id="ARBA00022676"/>
    </source>
</evidence>
<protein>
    <submittedName>
        <fullName evidence="7">UDP-N-acetylglucosamine--LPS N-acetylglucosamine transferase</fullName>
    </submittedName>
</protein>
<reference evidence="7" key="1">
    <citation type="submission" date="2020-09" db="EMBL/GenBank/DDBJ databases">
        <title>A novel bacterium of genus Paenibacillus, isolated from South China Sea.</title>
        <authorList>
            <person name="Huang H."/>
            <person name="Mo K."/>
            <person name="Hu Y."/>
        </authorList>
    </citation>
    <scope>NUCLEOTIDE SEQUENCE</scope>
    <source>
        <strain evidence="7">IB182493</strain>
    </source>
</reference>
<evidence type="ECO:0000256" key="2">
    <source>
        <dbReference type="ARBA" id="ARBA00006962"/>
    </source>
</evidence>
<dbReference type="PANTHER" id="PTHR43025:SF3">
    <property type="entry name" value="MONOGALACTOSYLDIACYLGLYCEROL SYNTHASE 1, CHLOROPLASTIC"/>
    <property type="match status" value="1"/>
</dbReference>
<evidence type="ECO:0000259" key="5">
    <source>
        <dbReference type="Pfam" id="PF04101"/>
    </source>
</evidence>
<evidence type="ECO:0000313" key="8">
    <source>
        <dbReference type="Proteomes" id="UP000632125"/>
    </source>
</evidence>
<gene>
    <name evidence="7" type="ORF">IDH41_05095</name>
</gene>
<organism evidence="7 8">
    <name type="scientific">Paenibacillus arenilitoris</name>
    <dbReference type="NCBI Taxonomy" id="2772299"/>
    <lineage>
        <taxon>Bacteria</taxon>
        <taxon>Bacillati</taxon>
        <taxon>Bacillota</taxon>
        <taxon>Bacilli</taxon>
        <taxon>Bacillales</taxon>
        <taxon>Paenibacillaceae</taxon>
        <taxon>Paenibacillus</taxon>
    </lineage>
</organism>
<dbReference type="PANTHER" id="PTHR43025">
    <property type="entry name" value="MONOGALACTOSYLDIACYLGLYCEROL SYNTHASE"/>
    <property type="match status" value="1"/>
</dbReference>
<dbReference type="Gene3D" id="3.40.50.2000">
    <property type="entry name" value="Glycogen Phosphorylase B"/>
    <property type="match status" value="2"/>
</dbReference>
<dbReference type="Proteomes" id="UP000632125">
    <property type="component" value="Unassembled WGS sequence"/>
</dbReference>
<comment type="similarity">
    <text evidence="2">Belongs to the glycosyltransferase 28 family.</text>
</comment>
<dbReference type="AlphaFoldDB" id="A0A927H511"/>
<dbReference type="GO" id="GO:0009247">
    <property type="term" value="P:glycolipid biosynthetic process"/>
    <property type="evidence" value="ECO:0007669"/>
    <property type="project" value="InterPro"/>
</dbReference>
<dbReference type="Pfam" id="PF06925">
    <property type="entry name" value="MGDG_synth"/>
    <property type="match status" value="1"/>
</dbReference>
<dbReference type="SUPFAM" id="SSF53756">
    <property type="entry name" value="UDP-Glycosyltransferase/glycogen phosphorylase"/>
    <property type="match status" value="1"/>
</dbReference>
<dbReference type="EMBL" id="JACXIY010000006">
    <property type="protein sequence ID" value="MBD2867947.1"/>
    <property type="molecule type" value="Genomic_DNA"/>
</dbReference>